<dbReference type="Proteomes" id="UP000179102">
    <property type="component" value="Unassembled WGS sequence"/>
</dbReference>
<dbReference type="PANTHER" id="PTHR35800">
    <property type="entry name" value="PROTEIN JAG"/>
    <property type="match status" value="1"/>
</dbReference>
<dbReference type="SUPFAM" id="SSF82708">
    <property type="entry name" value="R3H domain"/>
    <property type="match status" value="1"/>
</dbReference>
<organism evidence="3 4">
    <name type="scientific">Candidatus Curtissbacteria bacterium RIFCSPHIGHO2_01_FULL_41_11</name>
    <dbReference type="NCBI Taxonomy" id="1797711"/>
    <lineage>
        <taxon>Bacteria</taxon>
        <taxon>Candidatus Curtissiibacteriota</taxon>
    </lineage>
</organism>
<sequence>MAEITLKKIMATKAAAKPKHSPITPSPSGRTLRVNPKVIDPEAQTRKGEGPKPFLDENFVAEQVRQIIEKLGVSATAEVSRMDKTFTVDISSSDSSLLIGKYGVNLDSLQFILAVRIKTLTGEEDFEIFVDIDGWRRQKEDKLKNMALSVADEVAKSGKPESLFNLKASERRVIHTVLTDHPKVQTISEGEGLDRYLVIKPK</sequence>
<dbReference type="Gene3D" id="3.30.300.20">
    <property type="match status" value="1"/>
</dbReference>
<protein>
    <recommendedName>
        <fullName evidence="2">R3H domain-containing protein</fullName>
    </recommendedName>
</protein>
<feature type="domain" description="R3H" evidence="2">
    <location>
        <begin position="137"/>
        <end position="202"/>
    </location>
</feature>
<evidence type="ECO:0000259" key="2">
    <source>
        <dbReference type="PROSITE" id="PS51061"/>
    </source>
</evidence>
<dbReference type="PROSITE" id="PS51061">
    <property type="entry name" value="R3H"/>
    <property type="match status" value="1"/>
</dbReference>
<evidence type="ECO:0000313" key="4">
    <source>
        <dbReference type="Proteomes" id="UP000179102"/>
    </source>
</evidence>
<dbReference type="InterPro" id="IPR034079">
    <property type="entry name" value="R3H_KhpB"/>
</dbReference>
<dbReference type="EMBL" id="MFAZ01000012">
    <property type="protein sequence ID" value="OGD87507.1"/>
    <property type="molecule type" value="Genomic_DNA"/>
</dbReference>
<dbReference type="Gene3D" id="3.30.1370.50">
    <property type="entry name" value="R3H-like domain"/>
    <property type="match status" value="1"/>
</dbReference>
<dbReference type="AlphaFoldDB" id="A0A1F5G6M9"/>
<reference evidence="3 4" key="1">
    <citation type="journal article" date="2016" name="Nat. Commun.">
        <title>Thousands of microbial genomes shed light on interconnected biogeochemical processes in an aquifer system.</title>
        <authorList>
            <person name="Anantharaman K."/>
            <person name="Brown C.T."/>
            <person name="Hug L.A."/>
            <person name="Sharon I."/>
            <person name="Castelle C.J."/>
            <person name="Probst A.J."/>
            <person name="Thomas B.C."/>
            <person name="Singh A."/>
            <person name="Wilkins M.J."/>
            <person name="Karaoz U."/>
            <person name="Brodie E.L."/>
            <person name="Williams K.H."/>
            <person name="Hubbard S.S."/>
            <person name="Banfield J.F."/>
        </authorList>
    </citation>
    <scope>NUCLEOTIDE SEQUENCE [LARGE SCALE GENOMIC DNA]</scope>
</reference>
<dbReference type="GO" id="GO:0003723">
    <property type="term" value="F:RNA binding"/>
    <property type="evidence" value="ECO:0007669"/>
    <property type="project" value="InterPro"/>
</dbReference>
<proteinExistence type="predicted"/>
<evidence type="ECO:0000313" key="3">
    <source>
        <dbReference type="EMBL" id="OGD87507.1"/>
    </source>
</evidence>
<dbReference type="PANTHER" id="PTHR35800:SF1">
    <property type="entry name" value="RNA-BINDING PROTEIN KHPB"/>
    <property type="match status" value="1"/>
</dbReference>
<dbReference type="InterPro" id="IPR001374">
    <property type="entry name" value="R3H_dom"/>
</dbReference>
<gene>
    <name evidence="3" type="ORF">A2870_04120</name>
</gene>
<feature type="compositionally biased region" description="Basic and acidic residues" evidence="1">
    <location>
        <begin position="39"/>
        <end position="50"/>
    </location>
</feature>
<dbReference type="InterPro" id="IPR036867">
    <property type="entry name" value="R3H_dom_sf"/>
</dbReference>
<dbReference type="SMART" id="SM00393">
    <property type="entry name" value="R3H"/>
    <property type="match status" value="1"/>
</dbReference>
<feature type="region of interest" description="Disordered" evidence="1">
    <location>
        <begin position="12"/>
        <end position="52"/>
    </location>
</feature>
<dbReference type="CDD" id="cd02644">
    <property type="entry name" value="R3H_jag"/>
    <property type="match status" value="1"/>
</dbReference>
<evidence type="ECO:0000256" key="1">
    <source>
        <dbReference type="SAM" id="MobiDB-lite"/>
    </source>
</evidence>
<name>A0A1F5G6M9_9BACT</name>
<comment type="caution">
    <text evidence="3">The sequence shown here is derived from an EMBL/GenBank/DDBJ whole genome shotgun (WGS) entry which is preliminary data.</text>
</comment>
<dbReference type="STRING" id="1797711.A2870_04120"/>
<accession>A0A1F5G6M9</accession>
<dbReference type="InterPro" id="IPR015946">
    <property type="entry name" value="KH_dom-like_a/b"/>
</dbReference>
<dbReference type="Pfam" id="PF01424">
    <property type="entry name" value="R3H"/>
    <property type="match status" value="1"/>
</dbReference>
<dbReference type="InterPro" id="IPR039247">
    <property type="entry name" value="KhpB"/>
</dbReference>